<keyword evidence="3" id="KW-1185">Reference proteome</keyword>
<feature type="region of interest" description="Disordered" evidence="1">
    <location>
        <begin position="64"/>
        <end position="93"/>
    </location>
</feature>
<gene>
    <name evidence="2" type="ORF">SCHPADRAFT_509244</name>
</gene>
<evidence type="ECO:0000256" key="1">
    <source>
        <dbReference type="SAM" id="MobiDB-lite"/>
    </source>
</evidence>
<proteinExistence type="predicted"/>
<sequence length="167" mass="17351">MPGVSFRDLLCCSAKGDDGLDLKPPRILPVNLERNLEAEKTSGGVAVNDITIIKDSKGVTATEGGAKVNDGGASGAPATIRGTTGVPADDENGPVQRMRAWFNAKNGKEGVMTALEVAKLALESASGILGNLSVPGAEFSISVVLSVINNAQVRFTLSTLRCDFMTF</sequence>
<accession>A0A0H2RFJ5</accession>
<dbReference type="AlphaFoldDB" id="A0A0H2RFJ5"/>
<name>A0A0H2RFJ5_9AGAM</name>
<evidence type="ECO:0000313" key="2">
    <source>
        <dbReference type="EMBL" id="KLO10630.1"/>
    </source>
</evidence>
<dbReference type="InParanoid" id="A0A0H2RFJ5"/>
<evidence type="ECO:0000313" key="3">
    <source>
        <dbReference type="Proteomes" id="UP000053477"/>
    </source>
</evidence>
<organism evidence="2 3">
    <name type="scientific">Schizopora paradoxa</name>
    <dbReference type="NCBI Taxonomy" id="27342"/>
    <lineage>
        <taxon>Eukaryota</taxon>
        <taxon>Fungi</taxon>
        <taxon>Dikarya</taxon>
        <taxon>Basidiomycota</taxon>
        <taxon>Agaricomycotina</taxon>
        <taxon>Agaricomycetes</taxon>
        <taxon>Hymenochaetales</taxon>
        <taxon>Schizoporaceae</taxon>
        <taxon>Schizopora</taxon>
    </lineage>
</organism>
<dbReference type="EMBL" id="KQ086021">
    <property type="protein sequence ID" value="KLO10630.1"/>
    <property type="molecule type" value="Genomic_DNA"/>
</dbReference>
<reference evidence="2 3" key="1">
    <citation type="submission" date="2015-04" db="EMBL/GenBank/DDBJ databases">
        <title>Complete genome sequence of Schizopora paradoxa KUC8140, a cosmopolitan wood degrader in East Asia.</title>
        <authorList>
            <consortium name="DOE Joint Genome Institute"/>
            <person name="Min B."/>
            <person name="Park H."/>
            <person name="Jang Y."/>
            <person name="Kim J.-J."/>
            <person name="Kim K.H."/>
            <person name="Pangilinan J."/>
            <person name="Lipzen A."/>
            <person name="Riley R."/>
            <person name="Grigoriev I.V."/>
            <person name="Spatafora J.W."/>
            <person name="Choi I.-G."/>
        </authorList>
    </citation>
    <scope>NUCLEOTIDE SEQUENCE [LARGE SCALE GENOMIC DNA]</scope>
    <source>
        <strain evidence="2 3">KUC8140</strain>
    </source>
</reference>
<protein>
    <submittedName>
        <fullName evidence="2">Uncharacterized protein</fullName>
    </submittedName>
</protein>
<dbReference type="Proteomes" id="UP000053477">
    <property type="component" value="Unassembled WGS sequence"/>
</dbReference>